<dbReference type="Gramene" id="AUR62035977-RA">
    <property type="protein sequence ID" value="AUR62035977-RA:cds"/>
    <property type="gene ID" value="AUR62035977"/>
</dbReference>
<dbReference type="PANTHER" id="PTHR47074">
    <property type="entry name" value="BNAC02G40300D PROTEIN"/>
    <property type="match status" value="1"/>
</dbReference>
<proteinExistence type="predicted"/>
<evidence type="ECO:0000313" key="1">
    <source>
        <dbReference type="EnsemblPlants" id="AUR62035977-RA:cds"/>
    </source>
</evidence>
<reference evidence="1" key="2">
    <citation type="submission" date="2021-03" db="UniProtKB">
        <authorList>
            <consortium name="EnsemblPlants"/>
        </authorList>
    </citation>
    <scope>IDENTIFICATION</scope>
</reference>
<accession>A0A803MVQ0</accession>
<name>A0A803MVQ0_CHEQI</name>
<dbReference type="InterPro" id="IPR052929">
    <property type="entry name" value="RNase_H-like_EbsB-rel"/>
</dbReference>
<keyword evidence="2" id="KW-1185">Reference proteome</keyword>
<dbReference type="PANTHER" id="PTHR47074:SF48">
    <property type="entry name" value="POLYNUCLEOTIDYL TRANSFERASE, RIBONUCLEASE H-LIKE SUPERFAMILY PROTEIN"/>
    <property type="match status" value="1"/>
</dbReference>
<evidence type="ECO:0000313" key="2">
    <source>
        <dbReference type="Proteomes" id="UP000596660"/>
    </source>
</evidence>
<sequence>MALICAIWRGRNLVLFEGANPNMVALAGGFCRYVEDYGVYNARVREAGAQSKQGGVSKWLKPPTSVLKINVDAHVREGGEGGLGVVVRDEGGTILTTATKRVKSSDLECIKALAIRYACRLP</sequence>
<reference evidence="1" key="1">
    <citation type="journal article" date="2017" name="Nature">
        <title>The genome of Chenopodium quinoa.</title>
        <authorList>
            <person name="Jarvis D.E."/>
            <person name="Ho Y.S."/>
            <person name="Lightfoot D.J."/>
            <person name="Schmoeckel S.M."/>
            <person name="Li B."/>
            <person name="Borm T.J.A."/>
            <person name="Ohyanagi H."/>
            <person name="Mineta K."/>
            <person name="Michell C.T."/>
            <person name="Saber N."/>
            <person name="Kharbatia N.M."/>
            <person name="Rupper R.R."/>
            <person name="Sharp A.R."/>
            <person name="Dally N."/>
            <person name="Boughton B.A."/>
            <person name="Woo Y.H."/>
            <person name="Gao G."/>
            <person name="Schijlen E.G.W.M."/>
            <person name="Guo X."/>
            <person name="Momin A.A."/>
            <person name="Negrao S."/>
            <person name="Al-Babili S."/>
            <person name="Gehring C."/>
            <person name="Roessner U."/>
            <person name="Jung C."/>
            <person name="Murphy K."/>
            <person name="Arold S.T."/>
            <person name="Gojobori T."/>
            <person name="van der Linden C.G."/>
            <person name="van Loo E.N."/>
            <person name="Jellen E.N."/>
            <person name="Maughan P.J."/>
            <person name="Tester M."/>
        </authorList>
    </citation>
    <scope>NUCLEOTIDE SEQUENCE [LARGE SCALE GENOMIC DNA]</scope>
    <source>
        <strain evidence="1">cv. PI 614886</strain>
    </source>
</reference>
<evidence type="ECO:0008006" key="3">
    <source>
        <dbReference type="Google" id="ProtNLM"/>
    </source>
</evidence>
<organism evidence="1 2">
    <name type="scientific">Chenopodium quinoa</name>
    <name type="common">Quinoa</name>
    <dbReference type="NCBI Taxonomy" id="63459"/>
    <lineage>
        <taxon>Eukaryota</taxon>
        <taxon>Viridiplantae</taxon>
        <taxon>Streptophyta</taxon>
        <taxon>Embryophyta</taxon>
        <taxon>Tracheophyta</taxon>
        <taxon>Spermatophyta</taxon>
        <taxon>Magnoliopsida</taxon>
        <taxon>eudicotyledons</taxon>
        <taxon>Gunneridae</taxon>
        <taxon>Pentapetalae</taxon>
        <taxon>Caryophyllales</taxon>
        <taxon>Chenopodiaceae</taxon>
        <taxon>Chenopodioideae</taxon>
        <taxon>Atripliceae</taxon>
        <taxon>Chenopodium</taxon>
    </lineage>
</organism>
<dbReference type="EnsemblPlants" id="AUR62035977-RA">
    <property type="protein sequence ID" value="AUR62035977-RA:cds"/>
    <property type="gene ID" value="AUR62035977"/>
</dbReference>
<dbReference type="AlphaFoldDB" id="A0A803MVQ0"/>
<dbReference type="Proteomes" id="UP000596660">
    <property type="component" value="Unplaced"/>
</dbReference>
<protein>
    <recommendedName>
        <fullName evidence="3">RNase H type-1 domain-containing protein</fullName>
    </recommendedName>
</protein>